<evidence type="ECO:0000313" key="1">
    <source>
        <dbReference type="EMBL" id="KKM89016.1"/>
    </source>
</evidence>
<protein>
    <submittedName>
        <fullName evidence="1">Uncharacterized protein</fullName>
    </submittedName>
</protein>
<sequence length="129" mass="14494">MLDEELVNRRMLPRIPGGLGAAMADRIIRGESAHDVLEMFVDEITTTVGVGSGTDTALGSPPAHKVQKQQRKKALAQFKKYQGKLRKEGRYTTDQKAFGLFMAEVGMLRVSRKFKQKLRQEVREAGYKV</sequence>
<reference evidence="1" key="1">
    <citation type="journal article" date="2015" name="Nature">
        <title>Complex archaea that bridge the gap between prokaryotes and eukaryotes.</title>
        <authorList>
            <person name="Spang A."/>
            <person name="Saw J.H."/>
            <person name="Jorgensen S.L."/>
            <person name="Zaremba-Niedzwiedzka K."/>
            <person name="Martijn J."/>
            <person name="Lind A.E."/>
            <person name="van Eijk R."/>
            <person name="Schleper C."/>
            <person name="Guy L."/>
            <person name="Ettema T.J."/>
        </authorList>
    </citation>
    <scope>NUCLEOTIDE SEQUENCE</scope>
</reference>
<name>A0A0F9LP68_9ZZZZ</name>
<comment type="caution">
    <text evidence="1">The sequence shown here is derived from an EMBL/GenBank/DDBJ whole genome shotgun (WGS) entry which is preliminary data.</text>
</comment>
<dbReference type="AlphaFoldDB" id="A0A0F9LP68"/>
<organism evidence="1">
    <name type="scientific">marine sediment metagenome</name>
    <dbReference type="NCBI Taxonomy" id="412755"/>
    <lineage>
        <taxon>unclassified sequences</taxon>
        <taxon>metagenomes</taxon>
        <taxon>ecological metagenomes</taxon>
    </lineage>
</organism>
<gene>
    <name evidence="1" type="ORF">LCGC14_1252900</name>
</gene>
<proteinExistence type="predicted"/>
<dbReference type="EMBL" id="LAZR01006883">
    <property type="protein sequence ID" value="KKM89016.1"/>
    <property type="molecule type" value="Genomic_DNA"/>
</dbReference>
<accession>A0A0F9LP68</accession>